<keyword evidence="2" id="KW-1185">Reference proteome</keyword>
<sequence>MKHYDLNPNSPFYPYMQDTSFEQSLSDDEKDSRYRTQLAGILFSMYEGFEYTEDEKNFMIYSTLNDIEPRISFNILLKINDLPEIDFNEVDRKKREVLHII</sequence>
<reference evidence="1 2" key="1">
    <citation type="submission" date="2018-06" db="EMBL/GenBank/DDBJ databases">
        <authorList>
            <consortium name="Pathogen Informatics"/>
            <person name="Doyle S."/>
        </authorList>
    </citation>
    <scope>NUCLEOTIDE SEQUENCE [LARGE SCALE GENOMIC DNA]</scope>
    <source>
        <strain evidence="2">NCTC 11297</strain>
    </source>
</reference>
<dbReference type="Proteomes" id="UP000255098">
    <property type="component" value="Unassembled WGS sequence"/>
</dbReference>
<evidence type="ECO:0000313" key="1">
    <source>
        <dbReference type="EMBL" id="SUB24322.1"/>
    </source>
</evidence>
<dbReference type="AlphaFoldDB" id="A0A379ASD9"/>
<gene>
    <name evidence="1" type="ORF">NCTC11297_01359</name>
</gene>
<name>A0A379ASD9_AVIAV</name>
<accession>A0A379ASD9</accession>
<dbReference type="GeneID" id="300133563"/>
<organism evidence="1 2">
    <name type="scientific">Avibacterium avium</name>
    <name type="common">Pasteurella avium</name>
    <dbReference type="NCBI Taxonomy" id="751"/>
    <lineage>
        <taxon>Bacteria</taxon>
        <taxon>Pseudomonadati</taxon>
        <taxon>Pseudomonadota</taxon>
        <taxon>Gammaproteobacteria</taxon>
        <taxon>Pasteurellales</taxon>
        <taxon>Pasteurellaceae</taxon>
        <taxon>Avibacterium</taxon>
    </lineage>
</organism>
<evidence type="ECO:0000313" key="2">
    <source>
        <dbReference type="Proteomes" id="UP000255098"/>
    </source>
</evidence>
<protein>
    <submittedName>
        <fullName evidence="1">Uncharacterized protein</fullName>
    </submittedName>
</protein>
<dbReference type="RefSeq" id="WP_115249545.1">
    <property type="nucleotide sequence ID" value="NZ_UGSP01000001.1"/>
</dbReference>
<dbReference type="EMBL" id="UGSP01000001">
    <property type="protein sequence ID" value="SUB24322.1"/>
    <property type="molecule type" value="Genomic_DNA"/>
</dbReference>
<proteinExistence type="predicted"/>